<protein>
    <submittedName>
        <fullName evidence="1">Uncharacterized protein</fullName>
    </submittedName>
</protein>
<evidence type="ECO:0000313" key="1">
    <source>
        <dbReference type="EMBL" id="BCR06459.1"/>
    </source>
</evidence>
<dbReference type="EMBL" id="AP024355">
    <property type="protein sequence ID" value="BCR06459.1"/>
    <property type="molecule type" value="Genomic_DNA"/>
</dbReference>
<accession>A0ABM8I0C4</accession>
<dbReference type="Proteomes" id="UP001319827">
    <property type="component" value="Chromosome"/>
</dbReference>
<proteinExistence type="predicted"/>
<sequence>MGASLHGFLFCAGFRRRELDQLGVQGFGDKPQFTQPQMSAMNLQIHPGQGHKLKSGLLEAAFGHEAFSVKYHSRH</sequence>
<evidence type="ECO:0000313" key="2">
    <source>
        <dbReference type="Proteomes" id="UP001319827"/>
    </source>
</evidence>
<keyword evidence="2" id="KW-1185">Reference proteome</keyword>
<reference evidence="1 2" key="2">
    <citation type="journal article" date="2021" name="Int. J. Syst. Evol. Microbiol.">
        <title>Isolation and Polyphasic Characterization of Desulfuromonas versatilis sp. Nov., an Electrogenic Bacteria Capable of Versatile Metabolism Isolated from a Graphene Oxide-Reducing Enrichment Culture.</title>
        <authorList>
            <person name="Xie L."/>
            <person name="Yoshida N."/>
            <person name="Ishii S."/>
            <person name="Meng L."/>
        </authorList>
    </citation>
    <scope>NUCLEOTIDE SEQUENCE [LARGE SCALE GENOMIC DNA]</scope>
    <source>
        <strain evidence="1 2">NIT-T3</strain>
    </source>
</reference>
<organism evidence="1 2">
    <name type="scientific">Desulfuromonas versatilis</name>
    <dbReference type="NCBI Taxonomy" id="2802975"/>
    <lineage>
        <taxon>Bacteria</taxon>
        <taxon>Pseudomonadati</taxon>
        <taxon>Thermodesulfobacteriota</taxon>
        <taxon>Desulfuromonadia</taxon>
        <taxon>Desulfuromonadales</taxon>
        <taxon>Desulfuromonadaceae</taxon>
        <taxon>Desulfuromonas</taxon>
    </lineage>
</organism>
<name>A0ABM8I0C4_9BACT</name>
<gene>
    <name evidence="1" type="ORF">DESUT3_35280</name>
</gene>
<reference evidence="1 2" key="1">
    <citation type="journal article" date="2016" name="C (Basel)">
        <title>Selective Growth of and Electricity Production by Marine Exoelectrogenic Bacteria in Self-Aggregated Hydrogel of Microbially Reduced Graphene Oxide.</title>
        <authorList>
            <person name="Yoshida N."/>
            <person name="Goto Y."/>
            <person name="Miyata Y."/>
        </authorList>
    </citation>
    <scope>NUCLEOTIDE SEQUENCE [LARGE SCALE GENOMIC DNA]</scope>
    <source>
        <strain evidence="1 2">NIT-T3</strain>
    </source>
</reference>